<sequence>MGHGHSVEKQKQRACSPHRQKIASECMQISGLGDEADKTRHGNKSILLIILSRYLRLFSMLL</sequence>
<dbReference type="AlphaFoldDB" id="A0AAW4BZ48"/>
<organism evidence="1 2">
    <name type="scientific">Pseudomonas putida</name>
    <name type="common">Arthrobacter siderocapsulatus</name>
    <dbReference type="NCBI Taxonomy" id="303"/>
    <lineage>
        <taxon>Bacteria</taxon>
        <taxon>Pseudomonadati</taxon>
        <taxon>Pseudomonadota</taxon>
        <taxon>Gammaproteobacteria</taxon>
        <taxon>Pseudomonadales</taxon>
        <taxon>Pseudomonadaceae</taxon>
        <taxon>Pseudomonas</taxon>
    </lineage>
</organism>
<evidence type="ECO:0000313" key="2">
    <source>
        <dbReference type="Proteomes" id="UP000639504"/>
    </source>
</evidence>
<dbReference type="Proteomes" id="UP000639504">
    <property type="component" value="Unassembled WGS sequence"/>
</dbReference>
<comment type="caution">
    <text evidence="1">The sequence shown here is derived from an EMBL/GenBank/DDBJ whole genome shotgun (WGS) entry which is preliminary data.</text>
</comment>
<name>A0AAW4BZ48_PSEPU</name>
<dbReference type="RefSeq" id="WP_196183337.1">
    <property type="nucleotide sequence ID" value="NZ_JADLKB010000027.1"/>
</dbReference>
<protein>
    <submittedName>
        <fullName evidence="1">Uncharacterized protein</fullName>
    </submittedName>
</protein>
<reference evidence="1" key="1">
    <citation type="submission" date="2020-10" db="EMBL/GenBank/DDBJ databases">
        <title>Genome sequences of Pseudomonas isolates.</title>
        <authorList>
            <person name="Wessels L."/>
            <person name="Reich F."/>
            <person name="Hammerl J."/>
        </authorList>
    </citation>
    <scope>NUCLEOTIDE SEQUENCE</scope>
    <source>
        <strain evidence="1">20-MO00640-0</strain>
    </source>
</reference>
<dbReference type="EMBL" id="JADLKB010000027">
    <property type="protein sequence ID" value="MBF8737760.1"/>
    <property type="molecule type" value="Genomic_DNA"/>
</dbReference>
<accession>A0AAW4BZ48</accession>
<proteinExistence type="predicted"/>
<evidence type="ECO:0000313" key="1">
    <source>
        <dbReference type="EMBL" id="MBF8737760.1"/>
    </source>
</evidence>
<gene>
    <name evidence="1" type="ORF">IR015_20325</name>
</gene>